<dbReference type="InterPro" id="IPR019776">
    <property type="entry name" value="Flagellar_basal_body_rod_CS"/>
</dbReference>
<comment type="subunit">
    <text evidence="5 6">The basal body constitutes a major portion of the flagellar organelle and consists of four rings (L,P,S, and M) mounted on a central rod. The rod consists of about 26 subunits of FlgG in the distal portion, and FlgB, FlgC and FlgF are thought to build up the proximal portion of the rod with about 6 subunits each.</text>
</comment>
<comment type="subcellular location">
    <subcellularLocation>
        <location evidence="1 6">Bacterial flagellum basal body</location>
    </subcellularLocation>
</comment>
<dbReference type="InterPro" id="IPR001444">
    <property type="entry name" value="Flag_bb_rod_N"/>
</dbReference>
<comment type="caution">
    <text evidence="9">The sequence shown here is derived from an EMBL/GenBank/DDBJ whole genome shotgun (WGS) entry which is preliminary data.</text>
</comment>
<comment type="similarity">
    <text evidence="2">Belongs to the flagella basal body rod proteins family.</text>
</comment>
<dbReference type="PROSITE" id="PS00588">
    <property type="entry name" value="FLAGELLA_BB_ROD"/>
    <property type="match status" value="1"/>
</dbReference>
<organism evidence="9 10">
    <name type="scientific">Massilia cellulosiltytica</name>
    <dbReference type="NCBI Taxonomy" id="2683234"/>
    <lineage>
        <taxon>Bacteria</taxon>
        <taxon>Pseudomonadati</taxon>
        <taxon>Pseudomonadota</taxon>
        <taxon>Betaproteobacteria</taxon>
        <taxon>Burkholderiales</taxon>
        <taxon>Oxalobacteraceae</taxon>
        <taxon>Telluria group</taxon>
        <taxon>Massilia</taxon>
    </lineage>
</organism>
<feature type="domain" description="Flagellar basal-body/hook protein C-terminal" evidence="8">
    <location>
        <begin position="87"/>
        <end position="130"/>
    </location>
</feature>
<keyword evidence="9" id="KW-0966">Cell projection</keyword>
<keyword evidence="4 6" id="KW-0975">Bacterial flagellum</keyword>
<dbReference type="Proteomes" id="UP000443353">
    <property type="component" value="Unassembled WGS sequence"/>
</dbReference>
<dbReference type="PANTHER" id="PTHR30435">
    <property type="entry name" value="FLAGELLAR PROTEIN"/>
    <property type="match status" value="1"/>
</dbReference>
<evidence type="ECO:0000256" key="2">
    <source>
        <dbReference type="ARBA" id="ARBA00009677"/>
    </source>
</evidence>
<keyword evidence="9" id="KW-0969">Cilium</keyword>
<dbReference type="NCBIfam" id="TIGR01395">
    <property type="entry name" value="FlgC"/>
    <property type="match status" value="1"/>
</dbReference>
<evidence type="ECO:0000259" key="8">
    <source>
        <dbReference type="Pfam" id="PF06429"/>
    </source>
</evidence>
<protein>
    <recommendedName>
        <fullName evidence="3 6">Flagellar basal-body rod protein FlgC</fullName>
    </recommendedName>
</protein>
<evidence type="ECO:0000313" key="9">
    <source>
        <dbReference type="EMBL" id="MVW63067.1"/>
    </source>
</evidence>
<dbReference type="GO" id="GO:0071978">
    <property type="term" value="P:bacterial-type flagellum-dependent swarming motility"/>
    <property type="evidence" value="ECO:0007669"/>
    <property type="project" value="TreeGrafter"/>
</dbReference>
<evidence type="ECO:0000313" key="10">
    <source>
        <dbReference type="Proteomes" id="UP000443353"/>
    </source>
</evidence>
<dbReference type="GO" id="GO:0030694">
    <property type="term" value="C:bacterial-type flagellum basal body, rod"/>
    <property type="evidence" value="ECO:0007669"/>
    <property type="project" value="UniProtKB-UniRule"/>
</dbReference>
<dbReference type="InterPro" id="IPR010930">
    <property type="entry name" value="Flg_bb/hook_C_dom"/>
</dbReference>
<evidence type="ECO:0000256" key="4">
    <source>
        <dbReference type="ARBA" id="ARBA00023143"/>
    </source>
</evidence>
<evidence type="ECO:0000259" key="7">
    <source>
        <dbReference type="Pfam" id="PF00460"/>
    </source>
</evidence>
<feature type="domain" description="Flagellar basal body rod protein N-terminal" evidence="7">
    <location>
        <begin position="7"/>
        <end position="32"/>
    </location>
</feature>
<name>A0A7X3G3N0_9BURK</name>
<dbReference type="PANTHER" id="PTHR30435:SF2">
    <property type="entry name" value="FLAGELLAR BASAL-BODY ROD PROTEIN FLGC"/>
    <property type="match status" value="1"/>
</dbReference>
<evidence type="ECO:0000256" key="6">
    <source>
        <dbReference type="RuleBase" id="RU362062"/>
    </source>
</evidence>
<dbReference type="Pfam" id="PF06429">
    <property type="entry name" value="Flg_bbr_C"/>
    <property type="match status" value="1"/>
</dbReference>
<evidence type="ECO:0000256" key="3">
    <source>
        <dbReference type="ARBA" id="ARBA00017941"/>
    </source>
</evidence>
<proteinExistence type="inferred from homology"/>
<accession>A0A7X3G3N0</accession>
<dbReference type="AlphaFoldDB" id="A0A7X3G3N0"/>
<keyword evidence="10" id="KW-1185">Reference proteome</keyword>
<keyword evidence="9" id="KW-0282">Flagellum</keyword>
<dbReference type="Pfam" id="PF00460">
    <property type="entry name" value="Flg_bb_rod"/>
    <property type="match status" value="1"/>
</dbReference>
<reference evidence="9 10" key="1">
    <citation type="submission" date="2019-12" db="EMBL/GenBank/DDBJ databases">
        <authorList>
            <person name="Li C."/>
            <person name="Zhao J."/>
        </authorList>
    </citation>
    <scope>NUCLEOTIDE SEQUENCE [LARGE SCALE GENOMIC DNA]</scope>
    <source>
        <strain evidence="9 10">NEAU-DD11</strain>
    </source>
</reference>
<gene>
    <name evidence="9" type="primary">flgC</name>
    <name evidence="9" type="ORF">GPY61_24410</name>
</gene>
<dbReference type="RefSeq" id="WP_056136250.1">
    <property type="nucleotide sequence ID" value="NZ_WSES01000008.1"/>
</dbReference>
<evidence type="ECO:0000256" key="5">
    <source>
        <dbReference type="ARBA" id="ARBA00025933"/>
    </source>
</evidence>
<dbReference type="EMBL" id="WSES01000008">
    <property type="protein sequence ID" value="MVW63067.1"/>
    <property type="molecule type" value="Genomic_DNA"/>
</dbReference>
<evidence type="ECO:0000256" key="1">
    <source>
        <dbReference type="ARBA" id="ARBA00004117"/>
    </source>
</evidence>
<dbReference type="InterPro" id="IPR006299">
    <property type="entry name" value="FlgC"/>
</dbReference>
<sequence>MSLFNVFNVAGSAMSAQAQRLNTTASNLANADSATSATGEAYRAKQVVFEAVPMDSGTGVKVREVVEDASPLKQVYDPKNPLADDKGYVAMPNVNVVDEMVNMLSASRSYQTNVETMNAAKTMLLKTLTLGQ</sequence>